<keyword evidence="1" id="KW-0812">Transmembrane</keyword>
<comment type="caution">
    <text evidence="2">The sequence shown here is derived from an EMBL/GenBank/DDBJ whole genome shotgun (WGS) entry which is preliminary data.</text>
</comment>
<proteinExistence type="predicted"/>
<sequence>MKLSIAESGHLYFYLEGILLYFLQTISFSFAKLAGLNDIGMRHVEDLGVYLGMPLLHKRVTMNHFDFFVSKVCDVVMSSAEWDWCRMGLVSIAKFSSR</sequence>
<evidence type="ECO:0000256" key="1">
    <source>
        <dbReference type="SAM" id="Phobius"/>
    </source>
</evidence>
<reference evidence="2 3" key="1">
    <citation type="journal article" date="2021" name="Plant Biotechnol. J.">
        <title>Multi-omics assisted identification of the key and species-specific regulatory components of drought-tolerant mechanisms in Gossypium stocksii.</title>
        <authorList>
            <person name="Yu D."/>
            <person name="Ke L."/>
            <person name="Zhang D."/>
            <person name="Wu Y."/>
            <person name="Sun Y."/>
            <person name="Mei J."/>
            <person name="Sun J."/>
            <person name="Sun Y."/>
        </authorList>
    </citation>
    <scope>NUCLEOTIDE SEQUENCE [LARGE SCALE GENOMIC DNA]</scope>
    <source>
        <strain evidence="3">cv. E1</strain>
        <tissue evidence="2">Leaf</tissue>
    </source>
</reference>
<evidence type="ECO:0000313" key="3">
    <source>
        <dbReference type="Proteomes" id="UP000828251"/>
    </source>
</evidence>
<gene>
    <name evidence="2" type="ORF">J1N35_034584</name>
</gene>
<organism evidence="2 3">
    <name type="scientific">Gossypium stocksii</name>
    <dbReference type="NCBI Taxonomy" id="47602"/>
    <lineage>
        <taxon>Eukaryota</taxon>
        <taxon>Viridiplantae</taxon>
        <taxon>Streptophyta</taxon>
        <taxon>Embryophyta</taxon>
        <taxon>Tracheophyta</taxon>
        <taxon>Spermatophyta</taxon>
        <taxon>Magnoliopsida</taxon>
        <taxon>eudicotyledons</taxon>
        <taxon>Gunneridae</taxon>
        <taxon>Pentapetalae</taxon>
        <taxon>rosids</taxon>
        <taxon>malvids</taxon>
        <taxon>Malvales</taxon>
        <taxon>Malvaceae</taxon>
        <taxon>Malvoideae</taxon>
        <taxon>Gossypium</taxon>
    </lineage>
</organism>
<name>A0A9D3UT60_9ROSI</name>
<dbReference type="OrthoDB" id="1434716at2759"/>
<accession>A0A9D3UT60</accession>
<keyword evidence="1" id="KW-1133">Transmembrane helix</keyword>
<dbReference type="AlphaFoldDB" id="A0A9D3UT60"/>
<keyword evidence="3" id="KW-1185">Reference proteome</keyword>
<evidence type="ECO:0000313" key="2">
    <source>
        <dbReference type="EMBL" id="KAH1056519.1"/>
    </source>
</evidence>
<protein>
    <submittedName>
        <fullName evidence="2">Uncharacterized protein</fullName>
    </submittedName>
</protein>
<keyword evidence="1" id="KW-0472">Membrane</keyword>
<dbReference type="Proteomes" id="UP000828251">
    <property type="component" value="Unassembled WGS sequence"/>
</dbReference>
<feature type="transmembrane region" description="Helical" evidence="1">
    <location>
        <begin position="12"/>
        <end position="33"/>
    </location>
</feature>
<dbReference type="EMBL" id="JAIQCV010000010">
    <property type="protein sequence ID" value="KAH1056519.1"/>
    <property type="molecule type" value="Genomic_DNA"/>
</dbReference>